<dbReference type="Proteomes" id="UP000177324">
    <property type="component" value="Unassembled WGS sequence"/>
</dbReference>
<comment type="caution">
    <text evidence="2">The sequence shown here is derived from an EMBL/GenBank/DDBJ whole genome shotgun (WGS) entry which is preliminary data.</text>
</comment>
<feature type="domain" description="ChrB C-terminal" evidence="1">
    <location>
        <begin position="6"/>
        <end position="113"/>
    </location>
</feature>
<accession>A0A1G1VRB2</accession>
<dbReference type="Pfam" id="PF09828">
    <property type="entry name" value="ChrB_C"/>
    <property type="match status" value="1"/>
</dbReference>
<reference evidence="2 3" key="1">
    <citation type="journal article" date="2016" name="Nat. Commun.">
        <title>Thousands of microbial genomes shed light on interconnected biogeochemical processes in an aquifer system.</title>
        <authorList>
            <person name="Anantharaman K."/>
            <person name="Brown C.T."/>
            <person name="Hug L.A."/>
            <person name="Sharon I."/>
            <person name="Castelle C.J."/>
            <person name="Probst A.J."/>
            <person name="Thomas B.C."/>
            <person name="Singh A."/>
            <person name="Wilkins M.J."/>
            <person name="Karaoz U."/>
            <person name="Brodie E.L."/>
            <person name="Williams K.H."/>
            <person name="Hubbard S.S."/>
            <person name="Banfield J.F."/>
        </authorList>
    </citation>
    <scope>NUCLEOTIDE SEQUENCE [LARGE SCALE GENOMIC DNA]</scope>
</reference>
<gene>
    <name evidence="2" type="ORF">A2784_00425</name>
</gene>
<dbReference type="InterPro" id="IPR018634">
    <property type="entry name" value="ChrB_C"/>
</dbReference>
<proteinExistence type="predicted"/>
<dbReference type="AlphaFoldDB" id="A0A1G1VRB2"/>
<evidence type="ECO:0000259" key="1">
    <source>
        <dbReference type="Pfam" id="PF09828"/>
    </source>
</evidence>
<evidence type="ECO:0000313" key="2">
    <source>
        <dbReference type="EMBL" id="OGY17936.1"/>
    </source>
</evidence>
<dbReference type="InterPro" id="IPR038763">
    <property type="entry name" value="DHH_sf"/>
</dbReference>
<organism evidence="2 3">
    <name type="scientific">Candidatus Chisholmbacteria bacterium RIFCSPHIGHO2_01_FULL_48_12</name>
    <dbReference type="NCBI Taxonomy" id="1797589"/>
    <lineage>
        <taxon>Bacteria</taxon>
        <taxon>Candidatus Chisholmiibacteriota</taxon>
    </lineage>
</organism>
<dbReference type="SUPFAM" id="SSF64182">
    <property type="entry name" value="DHH phosphoesterases"/>
    <property type="match status" value="1"/>
</dbReference>
<dbReference type="EMBL" id="MHCH01000013">
    <property type="protein sequence ID" value="OGY17936.1"/>
    <property type="molecule type" value="Genomic_DNA"/>
</dbReference>
<feature type="non-terminal residue" evidence="2">
    <location>
        <position position="266"/>
    </location>
</feature>
<dbReference type="STRING" id="1797589.A2784_00425"/>
<name>A0A1G1VRB2_9BACT</name>
<evidence type="ECO:0000313" key="3">
    <source>
        <dbReference type="Proteomes" id="UP000177324"/>
    </source>
</evidence>
<sequence>MAKTIVTHINPDLDAMTAVWLLQRFAPDFKDAQVRFIYAGSTYEEKKVDSDEDVVHVDTGWGRFDHHQTGQRTCAARLILQWLGLKDEALERMVEVVTEVDWGAEDLRYPEAGADKYAFLFNERKIISGWQKRYPGQSDKHLEWGLVVLDGVYENLKAKVQAQAVIQDQGRAFETRWGQGLAATTNVFGFMPLAQAQGFVVVAVKDPKKGHVRIHGLSQVGKEAVDFTAAAERLRAKDPRATWFLHASKKLLLNGSTVNPNMIPTS</sequence>
<protein>
    <recommendedName>
        <fullName evidence="1">ChrB C-terminal domain-containing protein</fullName>
    </recommendedName>
</protein>